<evidence type="ECO:0000313" key="3">
    <source>
        <dbReference type="Proteomes" id="UP000013827"/>
    </source>
</evidence>
<reference evidence="3" key="1">
    <citation type="journal article" date="2013" name="Nature">
        <title>Pan genome of the phytoplankton Emiliania underpins its global distribution.</title>
        <authorList>
            <person name="Read B.A."/>
            <person name="Kegel J."/>
            <person name="Klute M.J."/>
            <person name="Kuo A."/>
            <person name="Lefebvre S.C."/>
            <person name="Maumus F."/>
            <person name="Mayer C."/>
            <person name="Miller J."/>
            <person name="Monier A."/>
            <person name="Salamov A."/>
            <person name="Young J."/>
            <person name="Aguilar M."/>
            <person name="Claverie J.M."/>
            <person name="Frickenhaus S."/>
            <person name="Gonzalez K."/>
            <person name="Herman E.K."/>
            <person name="Lin Y.C."/>
            <person name="Napier J."/>
            <person name="Ogata H."/>
            <person name="Sarno A.F."/>
            <person name="Shmutz J."/>
            <person name="Schroeder D."/>
            <person name="de Vargas C."/>
            <person name="Verret F."/>
            <person name="von Dassow P."/>
            <person name="Valentin K."/>
            <person name="Van de Peer Y."/>
            <person name="Wheeler G."/>
            <person name="Dacks J.B."/>
            <person name="Delwiche C.F."/>
            <person name="Dyhrman S.T."/>
            <person name="Glockner G."/>
            <person name="John U."/>
            <person name="Richards T."/>
            <person name="Worden A.Z."/>
            <person name="Zhang X."/>
            <person name="Grigoriev I.V."/>
            <person name="Allen A.E."/>
            <person name="Bidle K."/>
            <person name="Borodovsky M."/>
            <person name="Bowler C."/>
            <person name="Brownlee C."/>
            <person name="Cock J.M."/>
            <person name="Elias M."/>
            <person name="Gladyshev V.N."/>
            <person name="Groth M."/>
            <person name="Guda C."/>
            <person name="Hadaegh A."/>
            <person name="Iglesias-Rodriguez M.D."/>
            <person name="Jenkins J."/>
            <person name="Jones B.M."/>
            <person name="Lawson T."/>
            <person name="Leese F."/>
            <person name="Lindquist E."/>
            <person name="Lobanov A."/>
            <person name="Lomsadze A."/>
            <person name="Malik S.B."/>
            <person name="Marsh M.E."/>
            <person name="Mackinder L."/>
            <person name="Mock T."/>
            <person name="Mueller-Roeber B."/>
            <person name="Pagarete A."/>
            <person name="Parker M."/>
            <person name="Probert I."/>
            <person name="Quesneville H."/>
            <person name="Raines C."/>
            <person name="Rensing S.A."/>
            <person name="Riano-Pachon D.M."/>
            <person name="Richier S."/>
            <person name="Rokitta S."/>
            <person name="Shiraiwa Y."/>
            <person name="Soanes D.M."/>
            <person name="van der Giezen M."/>
            <person name="Wahlund T.M."/>
            <person name="Williams B."/>
            <person name="Wilson W."/>
            <person name="Wolfe G."/>
            <person name="Wurch L.L."/>
        </authorList>
    </citation>
    <scope>NUCLEOTIDE SEQUENCE</scope>
</reference>
<dbReference type="GeneID" id="17263793"/>
<dbReference type="PaxDb" id="2903-EOD17646"/>
<feature type="compositionally biased region" description="Basic and acidic residues" evidence="1">
    <location>
        <begin position="113"/>
        <end position="122"/>
    </location>
</feature>
<dbReference type="AlphaFoldDB" id="A0A0D3J2B1"/>
<protein>
    <submittedName>
        <fullName evidence="2">Uncharacterized protein</fullName>
    </submittedName>
</protein>
<keyword evidence="3" id="KW-1185">Reference proteome</keyword>
<feature type="compositionally biased region" description="Basic and acidic residues" evidence="1">
    <location>
        <begin position="74"/>
        <end position="83"/>
    </location>
</feature>
<dbReference type="KEGG" id="ehx:EMIHUDRAFT_445175"/>
<proteinExistence type="predicted"/>
<organism evidence="2 3">
    <name type="scientific">Emiliania huxleyi (strain CCMP1516)</name>
    <dbReference type="NCBI Taxonomy" id="280463"/>
    <lineage>
        <taxon>Eukaryota</taxon>
        <taxon>Haptista</taxon>
        <taxon>Haptophyta</taxon>
        <taxon>Prymnesiophyceae</taxon>
        <taxon>Isochrysidales</taxon>
        <taxon>Noelaerhabdaceae</taxon>
        <taxon>Emiliania</taxon>
    </lineage>
</organism>
<dbReference type="HOGENOM" id="CLU_1212535_0_0_1"/>
<feature type="compositionally biased region" description="Low complexity" evidence="1">
    <location>
        <begin position="153"/>
        <end position="165"/>
    </location>
</feature>
<name>A0A0D3J2B1_EMIH1</name>
<feature type="compositionally biased region" description="Basic residues" evidence="1">
    <location>
        <begin position="33"/>
        <end position="61"/>
    </location>
</feature>
<dbReference type="RefSeq" id="XP_005770075.1">
    <property type="nucleotide sequence ID" value="XM_005770018.1"/>
</dbReference>
<accession>A0A0D3J2B1</accession>
<reference evidence="2" key="2">
    <citation type="submission" date="2024-10" db="UniProtKB">
        <authorList>
            <consortium name="EnsemblProtists"/>
        </authorList>
    </citation>
    <scope>IDENTIFICATION</scope>
</reference>
<sequence>DGERPWPERGAVDDEARAGGRALLRGALARRPPGARHARVAGGTHAHRKIVRRVLRPKHGRAAAPAGGPSGADRAVRHQRDAVCRQGAAPRRRVTLPGGHADRRPARLVGGRRPRDPHEHPPRPPRPSRHAASDSPSRAFSRGAAPSHRHCAPRAAAAAAAAARPRAARDHGVGGVRGRGGLRIKERSTRSTLDAPCRRRAGRRLRRVRSCSSSRGGQFCQIRVRNSIR</sequence>
<dbReference type="EnsemblProtists" id="EOD17646">
    <property type="protein sequence ID" value="EOD17646"/>
    <property type="gene ID" value="EMIHUDRAFT_445175"/>
</dbReference>
<feature type="compositionally biased region" description="Low complexity" evidence="1">
    <location>
        <begin position="62"/>
        <end position="73"/>
    </location>
</feature>
<feature type="region of interest" description="Disordered" evidence="1">
    <location>
        <begin position="25"/>
        <end position="179"/>
    </location>
</feature>
<dbReference type="Proteomes" id="UP000013827">
    <property type="component" value="Unassembled WGS sequence"/>
</dbReference>
<evidence type="ECO:0000256" key="1">
    <source>
        <dbReference type="SAM" id="MobiDB-lite"/>
    </source>
</evidence>
<evidence type="ECO:0000313" key="2">
    <source>
        <dbReference type="EnsemblProtists" id="EOD17646"/>
    </source>
</evidence>